<dbReference type="Gene3D" id="3.30.2310.20">
    <property type="entry name" value="RelE-like"/>
    <property type="match status" value="1"/>
</dbReference>
<gene>
    <name evidence="1" type="ORF">KA717_13400</name>
</gene>
<dbReference type="InterPro" id="IPR004386">
    <property type="entry name" value="Toxin_YafQ-like"/>
</dbReference>
<evidence type="ECO:0000313" key="1">
    <source>
        <dbReference type="EMBL" id="UXE63522.1"/>
    </source>
</evidence>
<dbReference type="EMBL" id="CP073041">
    <property type="protein sequence ID" value="UXE63522.1"/>
    <property type="molecule type" value="Genomic_DNA"/>
</dbReference>
<protein>
    <submittedName>
        <fullName evidence="1">Type II toxin-antitoxin system YafQ family toxin</fullName>
    </submittedName>
</protein>
<dbReference type="Pfam" id="PF15738">
    <property type="entry name" value="YafQ_toxin"/>
    <property type="match status" value="1"/>
</dbReference>
<sequence length="108" mass="12485">MSTRYPSTNYGGNSCVSFVLLRSNIFIRNARKIVKKQPFLAQNIQDTLELLQLNPFHPRLRSHKLKGELKESYACSAGYDLRIIFKFVEHENKQAILLESVGTHDEVY</sequence>
<name>A0A977PYA0_9CYAN</name>
<dbReference type="KEGG" id="wna:KA717_13400"/>
<dbReference type="SUPFAM" id="SSF143011">
    <property type="entry name" value="RelE-like"/>
    <property type="match status" value="1"/>
</dbReference>
<dbReference type="Proteomes" id="UP001065613">
    <property type="component" value="Chromosome"/>
</dbReference>
<proteinExistence type="predicted"/>
<dbReference type="InterPro" id="IPR035093">
    <property type="entry name" value="RelE/ParE_toxin_dom_sf"/>
</dbReference>
<organism evidence="1">
    <name type="scientific">Woronichinia naegeliana WA131</name>
    <dbReference type="NCBI Taxonomy" id="2824559"/>
    <lineage>
        <taxon>Bacteria</taxon>
        <taxon>Bacillati</taxon>
        <taxon>Cyanobacteriota</taxon>
        <taxon>Cyanophyceae</taxon>
        <taxon>Synechococcales</taxon>
        <taxon>Coelosphaeriaceae</taxon>
        <taxon>Woronichinia</taxon>
    </lineage>
</organism>
<accession>A0A977PYA0</accession>
<dbReference type="AlphaFoldDB" id="A0A977PYA0"/>
<reference evidence="1" key="1">
    <citation type="submission" date="2021-04" db="EMBL/GenBank/DDBJ databases">
        <title>Genome sequence of Woronichinia naegeliana from Washington state freshwater lake bloom.</title>
        <authorList>
            <person name="Dreher T.W."/>
        </authorList>
    </citation>
    <scope>NUCLEOTIDE SEQUENCE</scope>
    <source>
        <strain evidence="1">WA131</strain>
    </source>
</reference>